<accession>F4RYS4</accession>
<feature type="region of interest" description="Disordered" evidence="1">
    <location>
        <begin position="151"/>
        <end position="173"/>
    </location>
</feature>
<dbReference type="InParanoid" id="F4RYS4"/>
<keyword evidence="3" id="KW-1185">Reference proteome</keyword>
<protein>
    <recommendedName>
        <fullName evidence="4">C2H2-type domain-containing protein</fullName>
    </recommendedName>
</protein>
<proteinExistence type="predicted"/>
<evidence type="ECO:0000256" key="1">
    <source>
        <dbReference type="SAM" id="MobiDB-lite"/>
    </source>
</evidence>
<dbReference type="HOGENOM" id="CLU_004591_5_2_1"/>
<name>F4RYS4_MELLP</name>
<feature type="compositionally biased region" description="Polar residues" evidence="1">
    <location>
        <begin position="151"/>
        <end position="160"/>
    </location>
</feature>
<evidence type="ECO:0008006" key="4">
    <source>
        <dbReference type="Google" id="ProtNLM"/>
    </source>
</evidence>
<sequence length="407" mass="45510">MRFVSAAQATAAEHFVQCTSGPNEGQWTCKLCTGRTFKDKVKHSKLKTHIDRVRLELERVSAAQSATATPGLCPRTTVPNVSTSSSSMFPEEQNIQADMPDSHHHMDLSDDGLAESSDELASLYDPSAPNGFEDWSQDNRESSVDIDSFLESTSNDSESNPRPPVDVDAEPAGTDTWLPWYPLRKPEVGEFGKPPVFHAAALMMLGTGRNLMSTAEYNRIRAILKRVLKVDLPDLGHIKSVRNELKARFGLRVLERISPLGNPCFTLSVCDIISQELANPEVGPHIEFYPETDKGVTVDRYSQSKKWREDLLPSLRAPMVDVDGEHFYIYEPTQLEDSRVVVPIFFYKHDLAIRAKCLELEVVEGAPDFLIPSEPKFDSDAFLDINVKSFATSFLQIKLWNGHKCAI</sequence>
<organism evidence="3">
    <name type="scientific">Melampsora larici-populina (strain 98AG31 / pathotype 3-4-7)</name>
    <name type="common">Poplar leaf rust fungus</name>
    <dbReference type="NCBI Taxonomy" id="747676"/>
    <lineage>
        <taxon>Eukaryota</taxon>
        <taxon>Fungi</taxon>
        <taxon>Dikarya</taxon>
        <taxon>Basidiomycota</taxon>
        <taxon>Pucciniomycotina</taxon>
        <taxon>Pucciniomycetes</taxon>
        <taxon>Pucciniales</taxon>
        <taxon>Melampsoraceae</taxon>
        <taxon>Melampsora</taxon>
    </lineage>
</organism>
<dbReference type="OrthoDB" id="2881727at2759"/>
<evidence type="ECO:0000313" key="3">
    <source>
        <dbReference type="Proteomes" id="UP000001072"/>
    </source>
</evidence>
<dbReference type="EMBL" id="GL883130">
    <property type="protein sequence ID" value="EGG02526.1"/>
    <property type="molecule type" value="Genomic_DNA"/>
</dbReference>
<feature type="region of interest" description="Disordered" evidence="1">
    <location>
        <begin position="63"/>
        <end position="89"/>
    </location>
</feature>
<dbReference type="RefSeq" id="XP_007414215.1">
    <property type="nucleotide sequence ID" value="XM_007414153.1"/>
</dbReference>
<dbReference type="KEGG" id="mlr:MELLADRAFT_91358"/>
<dbReference type="GeneID" id="18935881"/>
<evidence type="ECO:0000313" key="2">
    <source>
        <dbReference type="EMBL" id="EGG02526.1"/>
    </source>
</evidence>
<dbReference type="PANTHER" id="PTHR31912">
    <property type="entry name" value="IP13529P"/>
    <property type="match status" value="1"/>
</dbReference>
<gene>
    <name evidence="2" type="ORF">MELLADRAFT_91358</name>
</gene>
<dbReference type="Proteomes" id="UP000001072">
    <property type="component" value="Unassembled WGS sequence"/>
</dbReference>
<reference evidence="3" key="1">
    <citation type="journal article" date="2011" name="Proc. Natl. Acad. Sci. U.S.A.">
        <title>Obligate biotrophy features unraveled by the genomic analysis of rust fungi.</title>
        <authorList>
            <person name="Duplessis S."/>
            <person name="Cuomo C.A."/>
            <person name="Lin Y.-C."/>
            <person name="Aerts A."/>
            <person name="Tisserant E."/>
            <person name="Veneault-Fourrey C."/>
            <person name="Joly D.L."/>
            <person name="Hacquard S."/>
            <person name="Amselem J."/>
            <person name="Cantarel B.L."/>
            <person name="Chiu R."/>
            <person name="Coutinho P.M."/>
            <person name="Feau N."/>
            <person name="Field M."/>
            <person name="Frey P."/>
            <person name="Gelhaye E."/>
            <person name="Goldberg J."/>
            <person name="Grabherr M.G."/>
            <person name="Kodira C.D."/>
            <person name="Kohler A."/>
            <person name="Kuees U."/>
            <person name="Lindquist E.A."/>
            <person name="Lucas S.M."/>
            <person name="Mago R."/>
            <person name="Mauceli E."/>
            <person name="Morin E."/>
            <person name="Murat C."/>
            <person name="Pangilinan J.L."/>
            <person name="Park R."/>
            <person name="Pearson M."/>
            <person name="Quesneville H."/>
            <person name="Rouhier N."/>
            <person name="Sakthikumar S."/>
            <person name="Salamov A.A."/>
            <person name="Schmutz J."/>
            <person name="Selles B."/>
            <person name="Shapiro H."/>
            <person name="Tanguay P."/>
            <person name="Tuskan G.A."/>
            <person name="Henrissat B."/>
            <person name="Van de Peer Y."/>
            <person name="Rouze P."/>
            <person name="Ellis J.G."/>
            <person name="Dodds P.N."/>
            <person name="Schein J.E."/>
            <person name="Zhong S."/>
            <person name="Hamelin R.C."/>
            <person name="Grigoriev I.V."/>
            <person name="Szabo L.J."/>
            <person name="Martin F."/>
        </authorList>
    </citation>
    <scope>NUCLEOTIDE SEQUENCE [LARGE SCALE GENOMIC DNA]</scope>
    <source>
        <strain evidence="3">98AG31 / pathotype 3-4-7</strain>
    </source>
</reference>
<dbReference type="VEuPathDB" id="FungiDB:MELLADRAFT_91358"/>
<dbReference type="AlphaFoldDB" id="F4RYS4"/>
<dbReference type="PANTHER" id="PTHR31912:SF34">
    <property type="entry name" value="NOTOCHORD-RELATED PROTEIN"/>
    <property type="match status" value="1"/>
</dbReference>